<organism evidence="3 4">
    <name type="scientific">Streptomyces avermitilis</name>
    <dbReference type="NCBI Taxonomy" id="33903"/>
    <lineage>
        <taxon>Bacteria</taxon>
        <taxon>Bacillati</taxon>
        <taxon>Actinomycetota</taxon>
        <taxon>Actinomycetes</taxon>
        <taxon>Kitasatosporales</taxon>
        <taxon>Streptomycetaceae</taxon>
        <taxon>Streptomyces</taxon>
    </lineage>
</organism>
<evidence type="ECO:0000256" key="1">
    <source>
        <dbReference type="SAM" id="MobiDB-lite"/>
    </source>
</evidence>
<dbReference type="AlphaFoldDB" id="A0A4D4N864"/>
<gene>
    <name evidence="2" type="ORF">SAV14893_085200</name>
    <name evidence="3" type="ORF">SAV31267_088620</name>
</gene>
<feature type="region of interest" description="Disordered" evidence="1">
    <location>
        <begin position="48"/>
        <end position="67"/>
    </location>
</feature>
<evidence type="ECO:0000313" key="4">
    <source>
        <dbReference type="Proteomes" id="UP000299211"/>
    </source>
</evidence>
<dbReference type="EMBL" id="BJHY01000002">
    <property type="protein sequence ID" value="GDY79377.1"/>
    <property type="molecule type" value="Genomic_DNA"/>
</dbReference>
<comment type="caution">
    <text evidence="3">The sequence shown here is derived from an EMBL/GenBank/DDBJ whole genome shotgun (WGS) entry which is preliminary data.</text>
</comment>
<reference evidence="3 4" key="1">
    <citation type="submission" date="2019-04" db="EMBL/GenBank/DDBJ databases">
        <title>Draft genome sequences of Streptomyces avermitilis ATCC 31267.</title>
        <authorList>
            <person name="Komaki H."/>
            <person name="Tamura T."/>
            <person name="Hosoyama A."/>
        </authorList>
    </citation>
    <scope>NUCLEOTIDE SEQUENCE [LARGE SCALE GENOMIC DNA]</scope>
    <source>
        <strain evidence="3 4">ATCC 31267</strain>
    </source>
</reference>
<dbReference type="Proteomes" id="UP000302139">
    <property type="component" value="Unassembled WGS sequence"/>
</dbReference>
<name>A0A4D4N864_STRAX</name>
<dbReference type="Proteomes" id="UP000299211">
    <property type="component" value="Unassembled WGS sequence"/>
</dbReference>
<evidence type="ECO:0000313" key="3">
    <source>
        <dbReference type="EMBL" id="GDY79377.1"/>
    </source>
</evidence>
<evidence type="ECO:0000313" key="2">
    <source>
        <dbReference type="EMBL" id="GDY69127.1"/>
    </source>
</evidence>
<accession>A0A4D4N864</accession>
<dbReference type="EMBL" id="BJHX01000002">
    <property type="protein sequence ID" value="GDY69127.1"/>
    <property type="molecule type" value="Genomic_DNA"/>
</dbReference>
<evidence type="ECO:0000313" key="5">
    <source>
        <dbReference type="Proteomes" id="UP000302139"/>
    </source>
</evidence>
<sequence>MAERGVRELREDRDALDGLEMEARDQHRQADQHHTEYGTEGDLRVLGPAYARDAEGRHGVGRGPRRR</sequence>
<reference evidence="2 5" key="2">
    <citation type="submission" date="2019-04" db="EMBL/GenBank/DDBJ databases">
        <title>Draft genome sequences of Streptomyces avermitilis NBRC 14893.</title>
        <authorList>
            <person name="Komaki H."/>
            <person name="Tamura T."/>
            <person name="Hosoyama A."/>
        </authorList>
    </citation>
    <scope>NUCLEOTIDE SEQUENCE [LARGE SCALE GENOMIC DNA]</scope>
    <source>
        <strain evidence="2 5">NBRC 14893</strain>
    </source>
</reference>
<protein>
    <submittedName>
        <fullName evidence="3">Uncharacterized protein</fullName>
    </submittedName>
</protein>
<proteinExistence type="predicted"/>